<reference evidence="7 8" key="1">
    <citation type="submission" date="2015-02" db="EMBL/GenBank/DDBJ databases">
        <title>Draft genome sequence of Kitasatospora griseola MF730-N6, a bafilomycin, terpentecin and satosporin producer.</title>
        <authorList>
            <person name="Arens J.C."/>
            <person name="Haltli B."/>
            <person name="Kerr R.G."/>
        </authorList>
    </citation>
    <scope>NUCLEOTIDE SEQUENCE [LARGE SCALE GENOMIC DNA]</scope>
    <source>
        <strain evidence="7 8">MF730-N6</strain>
    </source>
</reference>
<evidence type="ECO:0000313" key="8">
    <source>
        <dbReference type="Proteomes" id="UP000032066"/>
    </source>
</evidence>
<dbReference type="InterPro" id="IPR000523">
    <property type="entry name" value="Mg_chelatse_chII-like_cat_dom"/>
</dbReference>
<evidence type="ECO:0000256" key="4">
    <source>
        <dbReference type="ARBA" id="ARBA00030759"/>
    </source>
</evidence>
<evidence type="ECO:0000313" key="7">
    <source>
        <dbReference type="EMBL" id="KIQ64520.1"/>
    </source>
</evidence>
<dbReference type="RefSeq" id="WP_043910096.1">
    <property type="nucleotide sequence ID" value="NZ_JXZB01000002.1"/>
</dbReference>
<evidence type="ECO:0000259" key="6">
    <source>
        <dbReference type="PROSITE" id="PS50234"/>
    </source>
</evidence>
<dbReference type="SMART" id="SM00382">
    <property type="entry name" value="AAA"/>
    <property type="match status" value="1"/>
</dbReference>
<dbReference type="InterPro" id="IPR041702">
    <property type="entry name" value="BchD/ChlD_VWA"/>
</dbReference>
<proteinExistence type="inferred from homology"/>
<dbReference type="Pfam" id="PF01078">
    <property type="entry name" value="Mg_chelatase"/>
    <property type="match status" value="1"/>
</dbReference>
<dbReference type="NCBIfam" id="TIGR02442">
    <property type="entry name" value="Cob-chelat-sub"/>
    <property type="match status" value="1"/>
</dbReference>
<dbReference type="InterPro" id="IPR012804">
    <property type="entry name" value="Cob_chelat_sub_put"/>
</dbReference>
<protein>
    <recommendedName>
        <fullName evidence="4">Mg-protoporphyrin IX chelatase</fullName>
    </recommendedName>
</protein>
<dbReference type="PROSITE" id="PS50234">
    <property type="entry name" value="VWFA"/>
    <property type="match status" value="1"/>
</dbReference>
<dbReference type="PATRIC" id="fig|2064.6.peg.2027"/>
<comment type="caution">
    <text evidence="7">The sequence shown here is derived from an EMBL/GenBank/DDBJ whole genome shotgun (WGS) entry which is preliminary data.</text>
</comment>
<dbReference type="Gene3D" id="3.40.50.300">
    <property type="entry name" value="P-loop containing nucleotide triphosphate hydrolases"/>
    <property type="match status" value="1"/>
</dbReference>
<dbReference type="InterPro" id="IPR052989">
    <property type="entry name" value="Mg-chelatase_DI-like"/>
</dbReference>
<dbReference type="CDD" id="cd01451">
    <property type="entry name" value="vWA_Magnesium_chelatase"/>
    <property type="match status" value="1"/>
</dbReference>
<dbReference type="EMBL" id="JXZB01000002">
    <property type="protein sequence ID" value="KIQ64520.1"/>
    <property type="molecule type" value="Genomic_DNA"/>
</dbReference>
<dbReference type="PANTHER" id="PTHR35023:SF1">
    <property type="entry name" value="MG-PROTOPORPHYRIN IX CHELATASE"/>
    <property type="match status" value="1"/>
</dbReference>
<feature type="region of interest" description="Disordered" evidence="5">
    <location>
        <begin position="338"/>
        <end position="442"/>
    </location>
</feature>
<feature type="domain" description="VWFA" evidence="6">
    <location>
        <begin position="492"/>
        <end position="673"/>
    </location>
</feature>
<dbReference type="OrthoDB" id="9775079at2"/>
<evidence type="ECO:0000256" key="1">
    <source>
        <dbReference type="ARBA" id="ARBA00005799"/>
    </source>
</evidence>
<keyword evidence="3" id="KW-0067">ATP-binding</keyword>
<accession>A0A0D0N8H1</accession>
<dbReference type="GO" id="GO:0005524">
    <property type="term" value="F:ATP binding"/>
    <property type="evidence" value="ECO:0007669"/>
    <property type="project" value="UniProtKB-KW"/>
</dbReference>
<keyword evidence="2" id="KW-0547">Nucleotide-binding</keyword>
<dbReference type="InterPro" id="IPR027417">
    <property type="entry name" value="P-loop_NTPase"/>
</dbReference>
<feature type="compositionally biased region" description="Acidic residues" evidence="5">
    <location>
        <begin position="343"/>
        <end position="353"/>
    </location>
</feature>
<dbReference type="Gene3D" id="3.40.50.410">
    <property type="entry name" value="von Willebrand factor, type A domain"/>
    <property type="match status" value="1"/>
</dbReference>
<comment type="similarity">
    <text evidence="1">Belongs to the Mg-chelatase subunits D/I family.</text>
</comment>
<name>A0A0D0N8H1_KITGR</name>
<evidence type="ECO:0000256" key="2">
    <source>
        <dbReference type="ARBA" id="ARBA00022741"/>
    </source>
</evidence>
<dbReference type="Proteomes" id="UP000032066">
    <property type="component" value="Unassembled WGS sequence"/>
</dbReference>
<sequence>MSELTDARYPFTAVVGMDDLRLGLLLNAVSPAVGGVLVRGEKGTAKSTMVRALAGLLPSIATVAGCRFACDPLSPDAQCPDGPHAGADSAERPAFLVELPVGVSEDRVVGSLDLERALAEGVKAYEPGLLAKAHRGVLYIDEVNLLQDHLVDLLLDAAAMGRSYVEREGVSVRHAARFLLVGTMNPEEGELRPQLLDRFGLTVEIAATRDADERAEVVRRRLAYDADPAGFAASWAAREQELAERIGAARELLPSVELSDLALRQITAVCAAFEVDGLRADIVMARTAVALAAWAGRTEVREEDVRKAAQLALPHRRRRNPFDAPGLDQEQLDRTLAEHRESGDEDPDGDGPDDGGPGDGGPGGGGSPAPSEPDEPAATGSSEDAPAAPQQQRPGGTKASSPVAADRPYRTRLFKVDGTGRGAQGRRSPAETDAGHTVRARRPQGRLTRLHLSATLRAAAPHQVARGRTGRALVLRRDDLREQVRRGRESNLVLFVVDASGSMAARQRMTAVKGAVLSLLMDAYQRRDKIGMVTFRGSGAELALPPTSSVEVGAARLEQLPTGGRTPLEAGLLRAHEVLRVERLRDPDRRALLVVVTDGRATGARDALARSHRAAGLLAAQGVAAVVLDCESGPVRLGLARELAAHLNGDAVSLDELRADGVAALVRETRSTMTSGSMTRKAA</sequence>
<feature type="compositionally biased region" description="Polar residues" evidence="5">
    <location>
        <begin position="389"/>
        <end position="400"/>
    </location>
</feature>
<evidence type="ECO:0000256" key="3">
    <source>
        <dbReference type="ARBA" id="ARBA00022840"/>
    </source>
</evidence>
<dbReference type="InterPro" id="IPR003593">
    <property type="entry name" value="AAA+_ATPase"/>
</dbReference>
<dbReference type="Gene3D" id="1.10.8.80">
    <property type="entry name" value="Magnesium chelatase subunit I, C-Terminal domain"/>
    <property type="match status" value="1"/>
</dbReference>
<dbReference type="Pfam" id="PF13519">
    <property type="entry name" value="VWA_2"/>
    <property type="match status" value="1"/>
</dbReference>
<dbReference type="Pfam" id="PF17863">
    <property type="entry name" value="AAA_lid_2"/>
    <property type="match status" value="1"/>
</dbReference>
<keyword evidence="8" id="KW-1185">Reference proteome</keyword>
<dbReference type="AlphaFoldDB" id="A0A0D0N8H1"/>
<feature type="compositionally biased region" description="Gly residues" evidence="5">
    <location>
        <begin position="354"/>
        <end position="367"/>
    </location>
</feature>
<dbReference type="SMART" id="SM00327">
    <property type="entry name" value="VWA"/>
    <property type="match status" value="1"/>
</dbReference>
<organism evidence="7 8">
    <name type="scientific">Kitasatospora griseola</name>
    <name type="common">Streptomyces griseolosporeus</name>
    <dbReference type="NCBI Taxonomy" id="2064"/>
    <lineage>
        <taxon>Bacteria</taxon>
        <taxon>Bacillati</taxon>
        <taxon>Actinomycetota</taxon>
        <taxon>Actinomycetes</taxon>
        <taxon>Kitasatosporales</taxon>
        <taxon>Streptomycetaceae</taxon>
        <taxon>Kitasatospora</taxon>
    </lineage>
</organism>
<dbReference type="InterPro" id="IPR041628">
    <property type="entry name" value="ChlI/MoxR_AAA_lid"/>
</dbReference>
<dbReference type="SUPFAM" id="SSF53300">
    <property type="entry name" value="vWA-like"/>
    <property type="match status" value="1"/>
</dbReference>
<dbReference type="PANTHER" id="PTHR35023">
    <property type="entry name" value="CHELATASE-RELATED"/>
    <property type="match status" value="1"/>
</dbReference>
<gene>
    <name evidence="7" type="ORF">TR51_09550</name>
</gene>
<dbReference type="InterPro" id="IPR002035">
    <property type="entry name" value="VWF_A"/>
</dbReference>
<dbReference type="InterPro" id="IPR036465">
    <property type="entry name" value="vWFA_dom_sf"/>
</dbReference>
<evidence type="ECO:0000256" key="5">
    <source>
        <dbReference type="SAM" id="MobiDB-lite"/>
    </source>
</evidence>
<dbReference type="SUPFAM" id="SSF52540">
    <property type="entry name" value="P-loop containing nucleoside triphosphate hydrolases"/>
    <property type="match status" value="1"/>
</dbReference>
<dbReference type="STRING" id="2064.TR51_09550"/>